<dbReference type="InterPro" id="IPR012337">
    <property type="entry name" value="RNaseH-like_sf"/>
</dbReference>
<gene>
    <name evidence="3" type="ORF">NA57DRAFT_53189</name>
</gene>
<dbReference type="InterPro" id="IPR002156">
    <property type="entry name" value="RNaseH_domain"/>
</dbReference>
<feature type="compositionally biased region" description="Pro residues" evidence="1">
    <location>
        <begin position="20"/>
        <end position="30"/>
    </location>
</feature>
<dbReference type="AlphaFoldDB" id="A0A9P4IK93"/>
<dbReference type="EMBL" id="ML978123">
    <property type="protein sequence ID" value="KAF2101212.1"/>
    <property type="molecule type" value="Genomic_DNA"/>
</dbReference>
<dbReference type="InterPro" id="IPR036397">
    <property type="entry name" value="RNaseH_sf"/>
</dbReference>
<dbReference type="GO" id="GO:0003676">
    <property type="term" value="F:nucleic acid binding"/>
    <property type="evidence" value="ECO:0007669"/>
    <property type="project" value="InterPro"/>
</dbReference>
<feature type="domain" description="RNase H type-1" evidence="2">
    <location>
        <begin position="189"/>
        <end position="347"/>
    </location>
</feature>
<protein>
    <recommendedName>
        <fullName evidence="2">RNase H type-1 domain-containing protein</fullName>
    </recommendedName>
</protein>
<dbReference type="CDD" id="cd09276">
    <property type="entry name" value="Rnase_HI_RT_non_LTR"/>
    <property type="match status" value="1"/>
</dbReference>
<dbReference type="Gene3D" id="3.30.420.10">
    <property type="entry name" value="Ribonuclease H-like superfamily/Ribonuclease H"/>
    <property type="match status" value="1"/>
</dbReference>
<feature type="region of interest" description="Disordered" evidence="1">
    <location>
        <begin position="1"/>
        <end position="46"/>
    </location>
</feature>
<dbReference type="Proteomes" id="UP000799772">
    <property type="component" value="Unassembled WGS sequence"/>
</dbReference>
<dbReference type="PROSITE" id="PS50879">
    <property type="entry name" value="RNASE_H_1"/>
    <property type="match status" value="1"/>
</dbReference>
<evidence type="ECO:0000313" key="3">
    <source>
        <dbReference type="EMBL" id="KAF2101212.1"/>
    </source>
</evidence>
<proteinExistence type="predicted"/>
<name>A0A9P4IK93_9PEZI</name>
<reference evidence="3" key="1">
    <citation type="journal article" date="2020" name="Stud. Mycol.">
        <title>101 Dothideomycetes genomes: a test case for predicting lifestyles and emergence of pathogens.</title>
        <authorList>
            <person name="Haridas S."/>
            <person name="Albert R."/>
            <person name="Binder M."/>
            <person name="Bloem J."/>
            <person name="Labutti K."/>
            <person name="Salamov A."/>
            <person name="Andreopoulos B."/>
            <person name="Baker S."/>
            <person name="Barry K."/>
            <person name="Bills G."/>
            <person name="Bluhm B."/>
            <person name="Cannon C."/>
            <person name="Castanera R."/>
            <person name="Culley D."/>
            <person name="Daum C."/>
            <person name="Ezra D."/>
            <person name="Gonzalez J."/>
            <person name="Henrissat B."/>
            <person name="Kuo A."/>
            <person name="Liang C."/>
            <person name="Lipzen A."/>
            <person name="Lutzoni F."/>
            <person name="Magnuson J."/>
            <person name="Mondo S."/>
            <person name="Nolan M."/>
            <person name="Ohm R."/>
            <person name="Pangilinan J."/>
            <person name="Park H.-J."/>
            <person name="Ramirez L."/>
            <person name="Alfaro M."/>
            <person name="Sun H."/>
            <person name="Tritt A."/>
            <person name="Yoshinaga Y."/>
            <person name="Zwiers L.-H."/>
            <person name="Turgeon B."/>
            <person name="Goodwin S."/>
            <person name="Spatafora J."/>
            <person name="Crous P."/>
            <person name="Grigoriev I."/>
        </authorList>
    </citation>
    <scope>NUCLEOTIDE SEQUENCE</scope>
    <source>
        <strain evidence="3">CBS 133067</strain>
    </source>
</reference>
<accession>A0A9P4IK93</accession>
<evidence type="ECO:0000313" key="4">
    <source>
        <dbReference type="Proteomes" id="UP000799772"/>
    </source>
</evidence>
<sequence length="375" mass="42388">MADYTGEELQQGSIDEEQPPHPAAPQPPQPATIFASRKRARSPSDAADDHDGFTYFIDIFFPPWSRVSECEEVGIAIEVIRKLEDELFCAQVNNLDYYIVEHRAALIAVRSRFWSPKALARIYTAIGKYDSRNKVQRGQTEANNRLAEEGPRLLSLERAFYGSQHILQPGGAAAFAREAWQSPWKSRGGQDRLVLWTDGSYLTGDREGGAAVVHRGLRRGDGGWSRGFTVRGLYRSVDLELIALMLAMEQAVELIMADPSPPASREEDDRTLLPKIVILTDCQSALFRLENFTRGEQQENSWLAEEITRYSSILRDRGYWTELRWVPGHQGIRGNERADNVAGMARAWLTSNMPEERAGGGVNWKEVVSQHWEER</sequence>
<dbReference type="OrthoDB" id="3926137at2759"/>
<dbReference type="Pfam" id="PF00075">
    <property type="entry name" value="RNase_H"/>
    <property type="match status" value="1"/>
</dbReference>
<evidence type="ECO:0000256" key="1">
    <source>
        <dbReference type="SAM" id="MobiDB-lite"/>
    </source>
</evidence>
<organism evidence="3 4">
    <name type="scientific">Rhizodiscina lignyota</name>
    <dbReference type="NCBI Taxonomy" id="1504668"/>
    <lineage>
        <taxon>Eukaryota</taxon>
        <taxon>Fungi</taxon>
        <taxon>Dikarya</taxon>
        <taxon>Ascomycota</taxon>
        <taxon>Pezizomycotina</taxon>
        <taxon>Dothideomycetes</taxon>
        <taxon>Pleosporomycetidae</taxon>
        <taxon>Aulographales</taxon>
        <taxon>Rhizodiscinaceae</taxon>
        <taxon>Rhizodiscina</taxon>
    </lineage>
</organism>
<comment type="caution">
    <text evidence="3">The sequence shown here is derived from an EMBL/GenBank/DDBJ whole genome shotgun (WGS) entry which is preliminary data.</text>
</comment>
<dbReference type="SUPFAM" id="SSF53098">
    <property type="entry name" value="Ribonuclease H-like"/>
    <property type="match status" value="1"/>
</dbReference>
<dbReference type="GO" id="GO:0004523">
    <property type="term" value="F:RNA-DNA hybrid ribonuclease activity"/>
    <property type="evidence" value="ECO:0007669"/>
    <property type="project" value="InterPro"/>
</dbReference>
<keyword evidence="4" id="KW-1185">Reference proteome</keyword>
<evidence type="ECO:0000259" key="2">
    <source>
        <dbReference type="PROSITE" id="PS50879"/>
    </source>
</evidence>